<evidence type="ECO:0000313" key="1">
    <source>
        <dbReference type="EMBL" id="MBD8505311.1"/>
    </source>
</evidence>
<dbReference type="RefSeq" id="WP_192037767.1">
    <property type="nucleotide sequence ID" value="NZ_JACYWE010000001.1"/>
</dbReference>
<protein>
    <submittedName>
        <fullName evidence="1">Uncharacterized protein</fullName>
    </submittedName>
</protein>
<proteinExistence type="predicted"/>
<evidence type="ECO:0000313" key="2">
    <source>
        <dbReference type="Proteomes" id="UP000642993"/>
    </source>
</evidence>
<accession>A0A927PLD5</accession>
<organism evidence="1 2">
    <name type="scientific">Lolliginicoccus lacisalsi</name>
    <dbReference type="NCBI Taxonomy" id="2742202"/>
    <lineage>
        <taxon>Bacteria</taxon>
        <taxon>Bacillati</taxon>
        <taxon>Actinomycetota</taxon>
        <taxon>Actinomycetes</taxon>
        <taxon>Mycobacteriales</taxon>
        <taxon>Hoyosellaceae</taxon>
        <taxon>Lolliginicoccus</taxon>
    </lineage>
</organism>
<dbReference type="AlphaFoldDB" id="A0A927PLD5"/>
<name>A0A927PLD5_9ACTN</name>
<comment type="caution">
    <text evidence="1">The sequence shown here is derived from an EMBL/GenBank/DDBJ whole genome shotgun (WGS) entry which is preliminary data.</text>
</comment>
<reference evidence="1" key="1">
    <citation type="submission" date="2020-09" db="EMBL/GenBank/DDBJ databases">
        <title>Hoyosella lacisalsi sp. nov., a halotolerant actinobacterium isolated from soil of Lake Gudzhirganskoe.</title>
        <authorList>
            <person name="Yang Q."/>
            <person name="Guo P.Y."/>
            <person name="Liu S.W."/>
            <person name="Li F.N."/>
            <person name="Sun C.H."/>
        </authorList>
    </citation>
    <scope>NUCLEOTIDE SEQUENCE</scope>
    <source>
        <strain evidence="1">G463</strain>
    </source>
</reference>
<keyword evidence="2" id="KW-1185">Reference proteome</keyword>
<sequence length="406" mass="44351">MGRTEALRHAVSDRKDAVLRRSLEVVSGPEGLLVSGPESEVQTYTERVISEVPGSASAEVVPLRLLPAVPGPRQLRRRSGAFLKVAPGARGILAARGVVPTSDGVFRSMLRGANAIRAAHLHWITSAISPRSIINAHATFSVMALRTAVRDTETAIDRVGGTADRVLALAEASRVGDVVGHHRALRRLVRTLDDTGVLTSADWAAVAPIGPMLEVTVERLRAHARRSLESIPPDGPVPDRSRLIATAIDDNRLGETLQLLLVAEGSVYMWQQLRTERVRQAEPEHLHSVVASSREQLKEHSNRDRDIVRALREQLASLGSVRVREIHRLGAAHRLRRSISQLQDDLEEFTESREGQLAGWLDDEDPALAAALNEMRKRATGVGRAARGRLGQVGTQLHSIARPRDD</sequence>
<dbReference type="Proteomes" id="UP000642993">
    <property type="component" value="Unassembled WGS sequence"/>
</dbReference>
<dbReference type="EMBL" id="JACYWE010000001">
    <property type="protein sequence ID" value="MBD8505311.1"/>
    <property type="molecule type" value="Genomic_DNA"/>
</dbReference>
<gene>
    <name evidence="1" type="ORF">HT102_02240</name>
</gene>